<sequence>LHKFYLLLPPIDIYFKLHLGGSRSHEPCDDCAGPSCPTRIPINDNEI</sequence>
<comment type="caution">
    <text evidence="1">The sequence shown here is derived from an EMBL/GenBank/DDBJ whole genome shotgun (WGS) entry which is preliminary data.</text>
</comment>
<dbReference type="EMBL" id="CAJVQC010061464">
    <property type="protein sequence ID" value="CAG8801785.1"/>
    <property type="molecule type" value="Genomic_DNA"/>
</dbReference>
<evidence type="ECO:0000313" key="2">
    <source>
        <dbReference type="Proteomes" id="UP000789920"/>
    </source>
</evidence>
<keyword evidence="2" id="KW-1185">Reference proteome</keyword>
<dbReference type="Proteomes" id="UP000789920">
    <property type="component" value="Unassembled WGS sequence"/>
</dbReference>
<reference evidence="1" key="1">
    <citation type="submission" date="2021-06" db="EMBL/GenBank/DDBJ databases">
        <authorList>
            <person name="Kallberg Y."/>
            <person name="Tangrot J."/>
            <person name="Rosling A."/>
        </authorList>
    </citation>
    <scope>NUCLEOTIDE SEQUENCE</scope>
    <source>
        <strain evidence="1">MA461A</strain>
    </source>
</reference>
<name>A0ACA9RMY7_9GLOM</name>
<feature type="non-terminal residue" evidence="1">
    <location>
        <position position="47"/>
    </location>
</feature>
<protein>
    <submittedName>
        <fullName evidence="1">20313_t:CDS:1</fullName>
    </submittedName>
</protein>
<proteinExistence type="predicted"/>
<gene>
    <name evidence="1" type="ORF">RPERSI_LOCUS21181</name>
</gene>
<organism evidence="1 2">
    <name type="scientific">Racocetra persica</name>
    <dbReference type="NCBI Taxonomy" id="160502"/>
    <lineage>
        <taxon>Eukaryota</taxon>
        <taxon>Fungi</taxon>
        <taxon>Fungi incertae sedis</taxon>
        <taxon>Mucoromycota</taxon>
        <taxon>Glomeromycotina</taxon>
        <taxon>Glomeromycetes</taxon>
        <taxon>Diversisporales</taxon>
        <taxon>Gigasporaceae</taxon>
        <taxon>Racocetra</taxon>
    </lineage>
</organism>
<evidence type="ECO:0000313" key="1">
    <source>
        <dbReference type="EMBL" id="CAG8801785.1"/>
    </source>
</evidence>
<feature type="non-terminal residue" evidence="1">
    <location>
        <position position="1"/>
    </location>
</feature>
<accession>A0ACA9RMY7</accession>